<dbReference type="EMBL" id="JBHSAQ010000003">
    <property type="protein sequence ID" value="MFC3958344.1"/>
    <property type="molecule type" value="Genomic_DNA"/>
</dbReference>
<protein>
    <submittedName>
        <fullName evidence="2">Uncharacterized protein</fullName>
    </submittedName>
</protein>
<accession>A0ABD5NMK1</accession>
<dbReference type="GeneID" id="73904036"/>
<dbReference type="RefSeq" id="WP_256531309.1">
    <property type="nucleotide sequence ID" value="NZ_CP101824.1"/>
</dbReference>
<dbReference type="Proteomes" id="UP001595846">
    <property type="component" value="Unassembled WGS sequence"/>
</dbReference>
<evidence type="ECO:0000256" key="1">
    <source>
        <dbReference type="SAM" id="Phobius"/>
    </source>
</evidence>
<sequence length="285" mass="31713">MGIANSPVGANGSARSDVAEFFEPLRSMDREEIDQTILNCANGLCIDSLQSDVPLSAIEENSEKVNSHLRRIRFGIRILNEQNLTTVIEESMVQEHENIARRTTRFIPLIGSFNRLQSVACEVSTQPNENSVRKFLYASIAFGLEVSLWQSTVPYQMAWRGVRFTSTRTFLRYADKGCNGCIAFVMSELHWAIRAVPYEISSDNNVEFVFTELQQLHAEAKNHESIDWSFNKSKSDIHNLIGNTSIDGIGGGGVAPITAHPSEGGPSNGFIAIIVCILLYIWVKN</sequence>
<name>A0ABD5NMK1_9EURY</name>
<keyword evidence="1" id="KW-0812">Transmembrane</keyword>
<comment type="caution">
    <text evidence="2">The sequence shown here is derived from an EMBL/GenBank/DDBJ whole genome shotgun (WGS) entry which is preliminary data.</text>
</comment>
<proteinExistence type="predicted"/>
<reference evidence="2 3" key="1">
    <citation type="journal article" date="2019" name="Int. J. Syst. Evol. Microbiol.">
        <title>The Global Catalogue of Microorganisms (GCM) 10K type strain sequencing project: providing services to taxonomists for standard genome sequencing and annotation.</title>
        <authorList>
            <consortium name="The Broad Institute Genomics Platform"/>
            <consortium name="The Broad Institute Genome Sequencing Center for Infectious Disease"/>
            <person name="Wu L."/>
            <person name="Ma J."/>
        </authorList>
    </citation>
    <scope>NUCLEOTIDE SEQUENCE [LARGE SCALE GENOMIC DNA]</scope>
    <source>
        <strain evidence="2 3">IBRC-M 10256</strain>
    </source>
</reference>
<evidence type="ECO:0000313" key="3">
    <source>
        <dbReference type="Proteomes" id="UP001595846"/>
    </source>
</evidence>
<gene>
    <name evidence="2" type="ORF">ACFOUR_08185</name>
</gene>
<keyword evidence="3" id="KW-1185">Reference proteome</keyword>
<organism evidence="2 3">
    <name type="scientific">Halovivax cerinus</name>
    <dbReference type="NCBI Taxonomy" id="1487865"/>
    <lineage>
        <taxon>Archaea</taxon>
        <taxon>Methanobacteriati</taxon>
        <taxon>Methanobacteriota</taxon>
        <taxon>Stenosarchaea group</taxon>
        <taxon>Halobacteria</taxon>
        <taxon>Halobacteriales</taxon>
        <taxon>Natrialbaceae</taxon>
        <taxon>Halovivax</taxon>
    </lineage>
</organism>
<evidence type="ECO:0000313" key="2">
    <source>
        <dbReference type="EMBL" id="MFC3958344.1"/>
    </source>
</evidence>
<keyword evidence="1" id="KW-0472">Membrane</keyword>
<keyword evidence="1" id="KW-1133">Transmembrane helix</keyword>
<dbReference type="AlphaFoldDB" id="A0ABD5NMK1"/>
<feature type="transmembrane region" description="Helical" evidence="1">
    <location>
        <begin position="265"/>
        <end position="283"/>
    </location>
</feature>